<keyword evidence="3" id="KW-1185">Reference proteome</keyword>
<organism evidence="2 3">
    <name type="scientific">Rufibacter radiotolerans</name>
    <dbReference type="NCBI Taxonomy" id="1379910"/>
    <lineage>
        <taxon>Bacteria</taxon>
        <taxon>Pseudomonadati</taxon>
        <taxon>Bacteroidota</taxon>
        <taxon>Cytophagia</taxon>
        <taxon>Cytophagales</taxon>
        <taxon>Hymenobacteraceae</taxon>
        <taxon>Rufibacter</taxon>
    </lineage>
</organism>
<name>A0A0H4VSR9_9BACT</name>
<evidence type="ECO:0000313" key="3">
    <source>
        <dbReference type="Proteomes" id="UP000036458"/>
    </source>
</evidence>
<dbReference type="EMBL" id="CP010777">
    <property type="protein sequence ID" value="AKQ46824.1"/>
    <property type="molecule type" value="Genomic_DNA"/>
</dbReference>
<gene>
    <name evidence="2" type="ORF">TH63_16230</name>
</gene>
<accession>A0A0H4VSR9</accession>
<dbReference type="KEGG" id="ruf:TH63_16230"/>
<evidence type="ECO:0000313" key="2">
    <source>
        <dbReference type="EMBL" id="AKQ46824.1"/>
    </source>
</evidence>
<sequence length="205" mass="24119">MKFPFANPMRFKLLSFFLFFCFLFGATSGAWAQAPRTEAQVVKDFLRYLSEQAGQHNRVDKTILPVPLADVYLNDSLLAKVNFSDESRIMARQGWFGAGPMLRLDYKLSKQDFAHIKNRLRKQDKFEWTQEDFPENIMVLQQLSLAPATYYAYSYPIVLLKKNLVLVKRHFHSERSGSRWTCLEVYRITKPGHYQLENCYLRTDR</sequence>
<proteinExistence type="predicted"/>
<feature type="signal peptide" evidence="1">
    <location>
        <begin position="1"/>
        <end position="32"/>
    </location>
</feature>
<dbReference type="OrthoDB" id="893702at2"/>
<feature type="chain" id="PRO_5005211143" evidence="1">
    <location>
        <begin position="33"/>
        <end position="205"/>
    </location>
</feature>
<reference evidence="2 3" key="1">
    <citation type="submission" date="2015-01" db="EMBL/GenBank/DDBJ databases">
        <title>Rufibacter sp./DG31D/ whole genome sequencing.</title>
        <authorList>
            <person name="Kim M.K."/>
            <person name="Srinivasan S."/>
            <person name="Lee J.-J."/>
        </authorList>
    </citation>
    <scope>NUCLEOTIDE SEQUENCE [LARGE SCALE GENOMIC DNA]</scope>
    <source>
        <strain evidence="2 3">DG31D</strain>
    </source>
</reference>
<dbReference type="Proteomes" id="UP000036458">
    <property type="component" value="Chromosome"/>
</dbReference>
<dbReference type="STRING" id="1379910.TH63_16230"/>
<protein>
    <submittedName>
        <fullName evidence="2">Uncharacterized protein</fullName>
    </submittedName>
</protein>
<keyword evidence="1" id="KW-0732">Signal</keyword>
<dbReference type="RefSeq" id="WP_048921868.1">
    <property type="nucleotide sequence ID" value="NZ_CP010777.1"/>
</dbReference>
<dbReference type="AlphaFoldDB" id="A0A0H4VSR9"/>
<dbReference type="PATRIC" id="fig|1379910.4.peg.3540"/>
<evidence type="ECO:0000256" key="1">
    <source>
        <dbReference type="SAM" id="SignalP"/>
    </source>
</evidence>